<dbReference type="RefSeq" id="WP_245949114.1">
    <property type="nucleotide sequence ID" value="NZ_BJMI01000018.1"/>
</dbReference>
<feature type="transmembrane region" description="Helical" evidence="1">
    <location>
        <begin position="191"/>
        <end position="213"/>
    </location>
</feature>
<dbReference type="EMBL" id="QQAW01000013">
    <property type="protein sequence ID" value="RDI36099.1"/>
    <property type="molecule type" value="Genomic_DNA"/>
</dbReference>
<keyword evidence="1" id="KW-0472">Membrane</keyword>
<comment type="caution">
    <text evidence="3">The sequence shown here is derived from an EMBL/GenBank/DDBJ whole genome shotgun (WGS) entry which is preliminary data.</text>
</comment>
<evidence type="ECO:0000313" key="4">
    <source>
        <dbReference type="Proteomes" id="UP000254958"/>
    </source>
</evidence>
<reference evidence="3 4" key="1">
    <citation type="submission" date="2018-07" db="EMBL/GenBank/DDBJ databases">
        <title>Genomic Encyclopedia of Type Strains, Phase IV (KMG-IV): sequencing the most valuable type-strain genomes for metagenomic binning, comparative biology and taxonomic classification.</title>
        <authorList>
            <person name="Goeker M."/>
        </authorList>
    </citation>
    <scope>NUCLEOTIDE SEQUENCE [LARGE SCALE GENOMIC DNA]</scope>
    <source>
        <strain evidence="3 4">DSM 5603</strain>
    </source>
</reference>
<feature type="transmembrane region" description="Helical" evidence="1">
    <location>
        <begin position="20"/>
        <end position="37"/>
    </location>
</feature>
<organism evidence="3 4">
    <name type="scientific">Gluconacetobacter liquefaciens</name>
    <name type="common">Acetobacter liquefaciens</name>
    <dbReference type="NCBI Taxonomy" id="89584"/>
    <lineage>
        <taxon>Bacteria</taxon>
        <taxon>Pseudomonadati</taxon>
        <taxon>Pseudomonadota</taxon>
        <taxon>Alphaproteobacteria</taxon>
        <taxon>Acetobacterales</taxon>
        <taxon>Acetobacteraceae</taxon>
        <taxon>Gluconacetobacter</taxon>
    </lineage>
</organism>
<feature type="transmembrane region" description="Helical" evidence="1">
    <location>
        <begin position="136"/>
        <end position="154"/>
    </location>
</feature>
<keyword evidence="4" id="KW-1185">Reference proteome</keyword>
<proteinExistence type="predicted"/>
<dbReference type="InterPro" id="IPR000620">
    <property type="entry name" value="EamA_dom"/>
</dbReference>
<dbReference type="Proteomes" id="UP000254958">
    <property type="component" value="Unassembled WGS sequence"/>
</dbReference>
<evidence type="ECO:0000259" key="2">
    <source>
        <dbReference type="Pfam" id="PF00892"/>
    </source>
</evidence>
<dbReference type="Gene3D" id="1.10.3730.20">
    <property type="match status" value="1"/>
</dbReference>
<evidence type="ECO:0000313" key="3">
    <source>
        <dbReference type="EMBL" id="RDI36099.1"/>
    </source>
</evidence>
<accession>A0A370FZL9</accession>
<feature type="transmembrane region" description="Helical" evidence="1">
    <location>
        <begin position="87"/>
        <end position="115"/>
    </location>
</feature>
<dbReference type="SUPFAM" id="SSF103481">
    <property type="entry name" value="Multidrug resistance efflux transporter EmrE"/>
    <property type="match status" value="2"/>
</dbReference>
<dbReference type="PANTHER" id="PTHR22911">
    <property type="entry name" value="ACYL-MALONYL CONDENSING ENZYME-RELATED"/>
    <property type="match status" value="1"/>
</dbReference>
<feature type="transmembrane region" description="Helical" evidence="1">
    <location>
        <begin position="273"/>
        <end position="291"/>
    </location>
</feature>
<feature type="transmembrane region" description="Helical" evidence="1">
    <location>
        <begin position="160"/>
        <end position="179"/>
    </location>
</feature>
<gene>
    <name evidence="3" type="ORF">C7453_11351</name>
</gene>
<feature type="transmembrane region" description="Helical" evidence="1">
    <location>
        <begin position="219"/>
        <end position="236"/>
    </location>
</feature>
<evidence type="ECO:0000256" key="1">
    <source>
        <dbReference type="SAM" id="Phobius"/>
    </source>
</evidence>
<dbReference type="PANTHER" id="PTHR22911:SF135">
    <property type="entry name" value="BLR4310 PROTEIN"/>
    <property type="match status" value="1"/>
</dbReference>
<name>A0A370FZL9_GLULI</name>
<dbReference type="Pfam" id="PF00892">
    <property type="entry name" value="EamA"/>
    <property type="match status" value="1"/>
</dbReference>
<keyword evidence="1" id="KW-0812">Transmembrane</keyword>
<feature type="transmembrane region" description="Helical" evidence="1">
    <location>
        <begin position="49"/>
        <end position="67"/>
    </location>
</feature>
<dbReference type="GO" id="GO:0016020">
    <property type="term" value="C:membrane"/>
    <property type="evidence" value="ECO:0007669"/>
    <property type="project" value="InterPro"/>
</dbReference>
<protein>
    <submittedName>
        <fullName evidence="3">EamA domain-containing membrane protein RarD</fullName>
    </submittedName>
</protein>
<feature type="domain" description="EamA" evidence="2">
    <location>
        <begin position="18"/>
        <end position="151"/>
    </location>
</feature>
<dbReference type="AlphaFoldDB" id="A0A370FZL9"/>
<sequence>MTHPAPSSSSHGGADTLRGIMLAFAAFAAFSCSDASVKLIRDGLPPYECAFFGSLCALVVFPFLLGGRDRLVDVFTTQNRTLWMVRFIAYPLGIIGSVTAFSHLSMAEAFTLIFLQPSFVTLMSIVFLKERIGWPRWLAIGLGFIGVLIVLRPGLRPLSIGHLGAVVAGMAGAISVVTFRASGAHEKQISLFGAGILGGVTICGLVSLPSFALPDAHQLALLASYGLLAALANVLLMHSALHASAGAIAPTQYSQMIWALAIGHLVFGDSADMVTLTGIGLIICSGLITLVREQEKHVPGPPPIAVSRGHAASMLVIEDHEEPA</sequence>
<dbReference type="InterPro" id="IPR037185">
    <property type="entry name" value="EmrE-like"/>
</dbReference>
<keyword evidence="1" id="KW-1133">Transmembrane helix</keyword>